<accession>A0ABW1E5X2</accession>
<evidence type="ECO:0000313" key="2">
    <source>
        <dbReference type="EMBL" id="MFC5856257.1"/>
    </source>
</evidence>
<gene>
    <name evidence="2" type="ORF">ACFPZI_32170</name>
</gene>
<dbReference type="RefSeq" id="WP_381370682.1">
    <property type="nucleotide sequence ID" value="NZ_JBHSOA010000098.1"/>
</dbReference>
<evidence type="ECO:0008006" key="4">
    <source>
        <dbReference type="Google" id="ProtNLM"/>
    </source>
</evidence>
<keyword evidence="1" id="KW-0812">Transmembrane</keyword>
<reference evidence="3" key="1">
    <citation type="journal article" date="2019" name="Int. J. Syst. Evol. Microbiol.">
        <title>The Global Catalogue of Microorganisms (GCM) 10K type strain sequencing project: providing services to taxonomists for standard genome sequencing and annotation.</title>
        <authorList>
            <consortium name="The Broad Institute Genomics Platform"/>
            <consortium name="The Broad Institute Genome Sequencing Center for Infectious Disease"/>
            <person name="Wu L."/>
            <person name="Ma J."/>
        </authorList>
    </citation>
    <scope>NUCLEOTIDE SEQUENCE [LARGE SCALE GENOMIC DNA]</scope>
    <source>
        <strain evidence="3">JCM 10411</strain>
    </source>
</reference>
<dbReference type="EMBL" id="JBHSOA010000098">
    <property type="protein sequence ID" value="MFC5856257.1"/>
    <property type="molecule type" value="Genomic_DNA"/>
</dbReference>
<keyword evidence="1" id="KW-1133">Transmembrane helix</keyword>
<proteinExistence type="predicted"/>
<organism evidence="2 3">
    <name type="scientific">Streptomyces chlorus</name>
    <dbReference type="NCBI Taxonomy" id="887452"/>
    <lineage>
        <taxon>Bacteria</taxon>
        <taxon>Bacillati</taxon>
        <taxon>Actinomycetota</taxon>
        <taxon>Actinomycetes</taxon>
        <taxon>Kitasatosporales</taxon>
        <taxon>Streptomycetaceae</taxon>
        <taxon>Streptomyces</taxon>
    </lineage>
</organism>
<sequence length="265" mass="28520">MDLEGIGALAAAAVAAVGIPTTLVLGRWQLRGALRGAEEAARAGLAQADASYRAALDAVRAQGRNDHLQWRRGVQRDAYAAFLQSVLSYTDTASNNFGGGISRLEETRERITALKALETDMSHRAWVVRLEGPDGVADAAITLQLSASLLVLVHQQHALRRAAMFEVNDRALAHPHEVARIWELVPVAQGFWHTIGTPGMEDSSTDVLQELRDLFSTCEISGGLLATLCQPHEPVPENVTPYDDAIKDFIRAASEALHPAGPPAP</sequence>
<keyword evidence="1" id="KW-0472">Membrane</keyword>
<name>A0ABW1E5X2_9ACTN</name>
<evidence type="ECO:0000256" key="1">
    <source>
        <dbReference type="SAM" id="Phobius"/>
    </source>
</evidence>
<feature type="transmembrane region" description="Helical" evidence="1">
    <location>
        <begin position="6"/>
        <end position="25"/>
    </location>
</feature>
<keyword evidence="3" id="KW-1185">Reference proteome</keyword>
<comment type="caution">
    <text evidence="2">The sequence shown here is derived from an EMBL/GenBank/DDBJ whole genome shotgun (WGS) entry which is preliminary data.</text>
</comment>
<dbReference type="Proteomes" id="UP001596180">
    <property type="component" value="Unassembled WGS sequence"/>
</dbReference>
<protein>
    <recommendedName>
        <fullName evidence="4">Secreted protein</fullName>
    </recommendedName>
</protein>
<evidence type="ECO:0000313" key="3">
    <source>
        <dbReference type="Proteomes" id="UP001596180"/>
    </source>
</evidence>